<proteinExistence type="predicted"/>
<dbReference type="RefSeq" id="XP_075079944.1">
    <property type="nucleotide sequence ID" value="XM_075223843.1"/>
</dbReference>
<name>A0AC58S4Y5_TOBAC</name>
<reference evidence="1" key="1">
    <citation type="journal article" date="2014" name="Nat. Commun.">
        <title>The tobacco genome sequence and its comparison with those of tomato and potato.</title>
        <authorList>
            <person name="Sierro N."/>
            <person name="Battey J.N."/>
            <person name="Ouadi S."/>
            <person name="Bakaher N."/>
            <person name="Bovet L."/>
            <person name="Willig A."/>
            <person name="Goepfert S."/>
            <person name="Peitsch M.C."/>
            <person name="Ivanov N.V."/>
        </authorList>
    </citation>
    <scope>NUCLEOTIDE SEQUENCE [LARGE SCALE GENOMIC DNA]</scope>
</reference>
<organism evidence="1 2">
    <name type="scientific">Nicotiana tabacum</name>
    <name type="common">Common tobacco</name>
    <dbReference type="NCBI Taxonomy" id="4097"/>
    <lineage>
        <taxon>Eukaryota</taxon>
        <taxon>Viridiplantae</taxon>
        <taxon>Streptophyta</taxon>
        <taxon>Embryophyta</taxon>
        <taxon>Tracheophyta</taxon>
        <taxon>Spermatophyta</taxon>
        <taxon>Magnoliopsida</taxon>
        <taxon>eudicotyledons</taxon>
        <taxon>Gunneridae</taxon>
        <taxon>Pentapetalae</taxon>
        <taxon>asterids</taxon>
        <taxon>lamiids</taxon>
        <taxon>Solanales</taxon>
        <taxon>Solanaceae</taxon>
        <taxon>Nicotianoideae</taxon>
        <taxon>Nicotianeae</taxon>
        <taxon>Nicotiana</taxon>
    </lineage>
</organism>
<keyword evidence="1" id="KW-1185">Reference proteome</keyword>
<accession>A0AC58S4Y5</accession>
<reference evidence="2" key="2">
    <citation type="submission" date="2025-08" db="UniProtKB">
        <authorList>
            <consortium name="RefSeq"/>
        </authorList>
    </citation>
    <scope>IDENTIFICATION</scope>
    <source>
        <tissue evidence="2">Leaf</tissue>
    </source>
</reference>
<sequence length="275" mass="31316">MVMEDNESCGSRVVDSAPTNSRQHSKKLEVYNEVLRRFKQSNNVEAQQPAFDDELWAHFSRLPTRFLQFLMEAQQILFHLALQTRELAEVSFLYLPLVLRLIWKHLLLKLTNLKFKMGMLLLLVEICYGPCMKITFSTDDKPKLLSQLTSLLSEIGLNIQEAHVFSTVDGYSLDVFVVDGWPYEEVEQLWSSSSSFHLKPQRAPSPHNPLRTAQRPTAAFLLVEQPISLVRRPVTTLVVHPNHPSMTLPTTPAIDEQQCCCSFFDSAAASSRDAQ</sequence>
<protein>
    <submittedName>
        <fullName evidence="2">Serine/threonine-protein kinase STY46-like</fullName>
    </submittedName>
</protein>
<dbReference type="Proteomes" id="UP000790787">
    <property type="component" value="Chromosome 10"/>
</dbReference>
<evidence type="ECO:0000313" key="2">
    <source>
        <dbReference type="RefSeq" id="XP_075079944.1"/>
    </source>
</evidence>
<evidence type="ECO:0000313" key="1">
    <source>
        <dbReference type="Proteomes" id="UP000790787"/>
    </source>
</evidence>
<gene>
    <name evidence="2" type="primary">LOC142165248</name>
</gene>